<evidence type="ECO:0000256" key="2">
    <source>
        <dbReference type="ARBA" id="ARBA00012438"/>
    </source>
</evidence>
<organism evidence="9 10">
    <name type="scientific">Variovorax ginsengisoli</name>
    <dbReference type="NCBI Taxonomy" id="363844"/>
    <lineage>
        <taxon>Bacteria</taxon>
        <taxon>Pseudomonadati</taxon>
        <taxon>Pseudomonadota</taxon>
        <taxon>Betaproteobacteria</taxon>
        <taxon>Burkholderiales</taxon>
        <taxon>Comamonadaceae</taxon>
        <taxon>Variovorax</taxon>
    </lineage>
</organism>
<evidence type="ECO:0000256" key="5">
    <source>
        <dbReference type="ARBA" id="ARBA00023012"/>
    </source>
</evidence>
<proteinExistence type="predicted"/>
<dbReference type="InterPro" id="IPR003594">
    <property type="entry name" value="HATPase_dom"/>
</dbReference>
<evidence type="ECO:0000259" key="8">
    <source>
        <dbReference type="SMART" id="SM00387"/>
    </source>
</evidence>
<feature type="transmembrane region" description="Helical" evidence="7">
    <location>
        <begin position="283"/>
        <end position="301"/>
    </location>
</feature>
<dbReference type="EMBL" id="JAUSRO010000010">
    <property type="protein sequence ID" value="MDP9901050.1"/>
    <property type="molecule type" value="Genomic_DNA"/>
</dbReference>
<reference evidence="9 10" key="1">
    <citation type="submission" date="2023-07" db="EMBL/GenBank/DDBJ databases">
        <title>Sorghum-associated microbial communities from plants grown in Nebraska, USA.</title>
        <authorList>
            <person name="Schachtman D."/>
        </authorList>
    </citation>
    <scope>NUCLEOTIDE SEQUENCE [LARGE SCALE GENOMIC DNA]</scope>
    <source>
        <strain evidence="9 10">DS1607</strain>
    </source>
</reference>
<feature type="transmembrane region" description="Helical" evidence="7">
    <location>
        <begin position="190"/>
        <end position="209"/>
    </location>
</feature>
<dbReference type="CDD" id="cd16917">
    <property type="entry name" value="HATPase_UhpB-NarQ-NarX-like"/>
    <property type="match status" value="1"/>
</dbReference>
<dbReference type="PANTHER" id="PTHR24421:SF10">
    <property type="entry name" value="NITRATE_NITRITE SENSOR PROTEIN NARQ"/>
    <property type="match status" value="1"/>
</dbReference>
<keyword evidence="5" id="KW-0902">Two-component regulatory system</keyword>
<evidence type="ECO:0000313" key="9">
    <source>
        <dbReference type="EMBL" id="MDP9901050.1"/>
    </source>
</evidence>
<evidence type="ECO:0000256" key="1">
    <source>
        <dbReference type="ARBA" id="ARBA00000085"/>
    </source>
</evidence>
<dbReference type="InterPro" id="IPR050482">
    <property type="entry name" value="Sensor_HK_TwoCompSys"/>
</dbReference>
<evidence type="ECO:0000256" key="7">
    <source>
        <dbReference type="SAM" id="Phobius"/>
    </source>
</evidence>
<name>A0ABT9S9L5_9BURK</name>
<dbReference type="SUPFAM" id="SSF55874">
    <property type="entry name" value="ATPase domain of HSP90 chaperone/DNA topoisomerase II/histidine kinase"/>
    <property type="match status" value="1"/>
</dbReference>
<keyword evidence="10" id="KW-1185">Reference proteome</keyword>
<evidence type="ECO:0000256" key="6">
    <source>
        <dbReference type="SAM" id="Coils"/>
    </source>
</evidence>
<keyword evidence="3" id="KW-0808">Transferase</keyword>
<sequence length="605" mass="68381">MMVIPGNGASNAPAELDMSTLTGPWNHVQLPHTLPRRLIPNARGDAALPATEVVWYRLKVSPASVNSSPHYIYIPRLQTAGKITLYTDRELLYQTHASPIWNGWNIPAWIALHDTAQARSPREIYIRIERPRNRGGGISSVWFGTDESIGWRYRLRYLLQVQVPYASSAAFLAVGLFALLVWYRLSNHYAYLLLFAVSISAFLRTLHYHVGEYTLPIPDDWFTWITVNSVFWMVMVTHFFLNHLHDRPRVRLNQAVIGVVVLVGMFTAPPLARWVAIDSLTPLAYLLLIGIGSVVAANGFYQSWRGRSRDGLLLSAWAMLGIPLGCYDWLLQNYHVSIESIYLGSYSNVGAFLVFMYIIYLRYIVANESVVQFNRRLQVRLNEQEVELQDSHQRLRAIAQRQTLDAERQRLMQDMHDGMGSSLVTALLAVKKGKADAAMVASVLEDCIDELKLTIDSMEPIQADLLLLLATLRFRLAPRLEDAGITLRWEITDVPPLEWIDPRNSLHILRIFQESFSNIIKHAQASEIRVTTRIEQDCVRVVIQDNGSGFSVEEGLRAPGKGLKNQLRRAASIGAEVSWHADGDGTRMTLTLPITEKHGESPRTP</sequence>
<protein>
    <recommendedName>
        <fullName evidence="2">histidine kinase</fullName>
        <ecNumber evidence="2">2.7.13.3</ecNumber>
    </recommendedName>
</protein>
<dbReference type="PANTHER" id="PTHR24421">
    <property type="entry name" value="NITRATE/NITRITE SENSOR PROTEIN NARX-RELATED"/>
    <property type="match status" value="1"/>
</dbReference>
<dbReference type="Pfam" id="PF02518">
    <property type="entry name" value="HATPase_c"/>
    <property type="match status" value="1"/>
</dbReference>
<dbReference type="InterPro" id="IPR036890">
    <property type="entry name" value="HATPase_C_sf"/>
</dbReference>
<keyword evidence="4 9" id="KW-0418">Kinase</keyword>
<dbReference type="GO" id="GO:0016301">
    <property type="term" value="F:kinase activity"/>
    <property type="evidence" value="ECO:0007669"/>
    <property type="project" value="UniProtKB-KW"/>
</dbReference>
<feature type="transmembrane region" description="Helical" evidence="7">
    <location>
        <begin position="343"/>
        <end position="365"/>
    </location>
</feature>
<feature type="coiled-coil region" evidence="6">
    <location>
        <begin position="374"/>
        <end position="401"/>
    </location>
</feature>
<evidence type="ECO:0000256" key="4">
    <source>
        <dbReference type="ARBA" id="ARBA00022777"/>
    </source>
</evidence>
<gene>
    <name evidence="9" type="ORF">J2W36_003316</name>
</gene>
<accession>A0ABT9S9L5</accession>
<keyword evidence="7" id="KW-1133">Transmembrane helix</keyword>
<keyword evidence="7" id="KW-0812">Transmembrane</keyword>
<feature type="transmembrane region" description="Helical" evidence="7">
    <location>
        <begin position="221"/>
        <end position="240"/>
    </location>
</feature>
<feature type="transmembrane region" description="Helical" evidence="7">
    <location>
        <begin position="252"/>
        <end position="271"/>
    </location>
</feature>
<feature type="domain" description="Histidine kinase/HSP90-like ATPase" evidence="8">
    <location>
        <begin position="503"/>
        <end position="596"/>
    </location>
</feature>
<dbReference type="Gene3D" id="3.30.565.10">
    <property type="entry name" value="Histidine kinase-like ATPase, C-terminal domain"/>
    <property type="match status" value="1"/>
</dbReference>
<evidence type="ECO:0000313" key="10">
    <source>
        <dbReference type="Proteomes" id="UP001226867"/>
    </source>
</evidence>
<keyword evidence="7" id="KW-0472">Membrane</keyword>
<feature type="transmembrane region" description="Helical" evidence="7">
    <location>
        <begin position="163"/>
        <end position="183"/>
    </location>
</feature>
<evidence type="ECO:0000256" key="3">
    <source>
        <dbReference type="ARBA" id="ARBA00022679"/>
    </source>
</evidence>
<dbReference type="EC" id="2.7.13.3" evidence="2"/>
<dbReference type="Proteomes" id="UP001226867">
    <property type="component" value="Unassembled WGS sequence"/>
</dbReference>
<comment type="caution">
    <text evidence="9">The sequence shown here is derived from an EMBL/GenBank/DDBJ whole genome shotgun (WGS) entry which is preliminary data.</text>
</comment>
<dbReference type="SMART" id="SM00387">
    <property type="entry name" value="HATPase_c"/>
    <property type="match status" value="1"/>
</dbReference>
<comment type="catalytic activity">
    <reaction evidence="1">
        <text>ATP + protein L-histidine = ADP + protein N-phospho-L-histidine.</text>
        <dbReference type="EC" id="2.7.13.3"/>
    </reaction>
</comment>
<feature type="transmembrane region" description="Helical" evidence="7">
    <location>
        <begin position="313"/>
        <end position="331"/>
    </location>
</feature>
<keyword evidence="6" id="KW-0175">Coiled coil</keyword>